<dbReference type="PANTHER" id="PTHR31901:SF9">
    <property type="entry name" value="GH3 DOMAIN-CONTAINING PROTEIN"/>
    <property type="match status" value="1"/>
</dbReference>
<sequence length="376" mass="42830">MEGFAWLKMIVEPWYRALEDPEEAQTQVLARLTREYAKTAYGQAYCDGPLSDAADYRHRFPIVDYEGLKPWLDKVKNKGHQELLSEPVIRWVMTRGTTGNPKLIPATRTHLEQVLMVGARGLVNHALRTGDQDLLNGGVLNLNFPSAVDSEETGGGRIEYGYSSGTYAKYNPRLGSVWLVPSQEEIDGLGNGISRQDWEKRFELVYERTKGTDVRSVMGVTNVITAFGRYLKKRHGLAPKEVWRFRAAFCTSLPKIQTYHAPKIRALYGAVSVVEMYTATEGVFAQQLDNNPYVVPNYDAYFFEVMKGKEVKMLHELTRGEWGRLVVSSCLFPRYDIGDYIECAGKNYYRVYGRANKKVLLEHLLFNIFTGRIIRA</sequence>
<dbReference type="InterPro" id="IPR042099">
    <property type="entry name" value="ANL_N_sf"/>
</dbReference>
<proteinExistence type="predicted"/>
<dbReference type="Gene3D" id="3.40.50.12780">
    <property type="entry name" value="N-terminal domain of ligase-like"/>
    <property type="match status" value="1"/>
</dbReference>
<dbReference type="GO" id="GO:0016881">
    <property type="term" value="F:acid-amino acid ligase activity"/>
    <property type="evidence" value="ECO:0007669"/>
    <property type="project" value="TreeGrafter"/>
</dbReference>
<evidence type="ECO:0000313" key="2">
    <source>
        <dbReference type="Proteomes" id="UP000288215"/>
    </source>
</evidence>
<dbReference type="PANTHER" id="PTHR31901">
    <property type="entry name" value="GH3 DOMAIN-CONTAINING PROTEIN"/>
    <property type="match status" value="1"/>
</dbReference>
<reference evidence="1 2" key="1">
    <citation type="submission" date="2018-12" db="EMBL/GenBank/DDBJ databases">
        <title>The complete genome of the methanogenic archaea of the candidate phylum Verstraetearchaeota, obtained from the metagenome of underground thermal water.</title>
        <authorList>
            <person name="Kadnikov V.V."/>
            <person name="Mardanov A.V."/>
            <person name="Beletsky A.V."/>
            <person name="Karnachuk O.V."/>
            <person name="Ravin N.V."/>
        </authorList>
    </citation>
    <scope>NUCLEOTIDE SEQUENCE [LARGE SCALE GENOMIC DNA]</scope>
    <source>
        <strain evidence="1">Ch88</strain>
    </source>
</reference>
<comment type="caution">
    <text evidence="1">The sequence shown here is derived from an EMBL/GenBank/DDBJ whole genome shotgun (WGS) entry which is preliminary data.</text>
</comment>
<dbReference type="Pfam" id="PF03321">
    <property type="entry name" value="GH3"/>
    <property type="match status" value="1"/>
</dbReference>
<evidence type="ECO:0000313" key="1">
    <source>
        <dbReference type="EMBL" id="RWX72963.1"/>
    </source>
</evidence>
<accession>A0A3S3VBQ4</accession>
<organism evidence="1 2">
    <name type="scientific">Methanosuratincola subterraneus</name>
    <dbReference type="NCBI Taxonomy" id="2593994"/>
    <lineage>
        <taxon>Archaea</taxon>
        <taxon>Thermoproteota</taxon>
        <taxon>Methanosuratincolia</taxon>
        <taxon>Candidatus Methanomethylicales</taxon>
        <taxon>Candidatus Methanomethylicaceae</taxon>
        <taxon>Candidatus Methanosuratincola (ex Vanwonterghem et al. 2016)</taxon>
    </lineage>
</organism>
<dbReference type="InterPro" id="IPR004993">
    <property type="entry name" value="GH3"/>
</dbReference>
<dbReference type="GO" id="GO:0005737">
    <property type="term" value="C:cytoplasm"/>
    <property type="evidence" value="ECO:0007669"/>
    <property type="project" value="TreeGrafter"/>
</dbReference>
<protein>
    <recommendedName>
        <fullName evidence="3">GH3 auxin-responsive promoter</fullName>
    </recommendedName>
</protein>
<dbReference type="Proteomes" id="UP000288215">
    <property type="component" value="Unassembled WGS sequence"/>
</dbReference>
<evidence type="ECO:0008006" key="3">
    <source>
        <dbReference type="Google" id="ProtNLM"/>
    </source>
</evidence>
<name>A0A3S3VBQ4_METS7</name>
<dbReference type="AlphaFoldDB" id="A0A3S3VBQ4"/>
<dbReference type="EMBL" id="RXGA01000003">
    <property type="protein sequence ID" value="RWX72963.1"/>
    <property type="molecule type" value="Genomic_DNA"/>
</dbReference>
<gene>
    <name evidence="1" type="ORF">Metus_0937</name>
</gene>